<evidence type="ECO:0000256" key="3">
    <source>
        <dbReference type="ARBA" id="ARBA00009730"/>
    </source>
</evidence>
<dbReference type="InterPro" id="IPR038567">
    <property type="entry name" value="T_Elf1_sf"/>
</dbReference>
<evidence type="ECO:0000313" key="13">
    <source>
        <dbReference type="Proteomes" id="UP000593566"/>
    </source>
</evidence>
<evidence type="ECO:0000256" key="1">
    <source>
        <dbReference type="ARBA" id="ARBA00003357"/>
    </source>
</evidence>
<name>A0A8H6CHE5_9LECA</name>
<dbReference type="FunFam" id="2.20.25.190:FF:000001">
    <property type="entry name" value="Transcription elongation factor 1 homolog"/>
    <property type="match status" value="1"/>
</dbReference>
<dbReference type="PANTHER" id="PTHR20934">
    <property type="entry name" value="TRANSCRIPTION ELONGATION FACTOR 1 HOMOLOG"/>
    <property type="match status" value="1"/>
</dbReference>
<accession>A0A8H6CHE5</accession>
<dbReference type="RefSeq" id="XP_037152680.1">
    <property type="nucleotide sequence ID" value="XM_037291245.1"/>
</dbReference>
<keyword evidence="6 10" id="KW-0862">Zinc</keyword>
<dbReference type="Proteomes" id="UP000593566">
    <property type="component" value="Unassembled WGS sequence"/>
</dbReference>
<dbReference type="Pfam" id="PF05129">
    <property type="entry name" value="Zn_ribbon_Elf1"/>
    <property type="match status" value="1"/>
</dbReference>
<evidence type="ECO:0000256" key="5">
    <source>
        <dbReference type="ARBA" id="ARBA00022771"/>
    </source>
</evidence>
<evidence type="ECO:0000256" key="8">
    <source>
        <dbReference type="ARBA" id="ARBA00023163"/>
    </source>
</evidence>
<organism evidence="12 13">
    <name type="scientific">Letharia lupina</name>
    <dbReference type="NCBI Taxonomy" id="560253"/>
    <lineage>
        <taxon>Eukaryota</taxon>
        <taxon>Fungi</taxon>
        <taxon>Dikarya</taxon>
        <taxon>Ascomycota</taxon>
        <taxon>Pezizomycotina</taxon>
        <taxon>Lecanoromycetes</taxon>
        <taxon>OSLEUM clade</taxon>
        <taxon>Lecanoromycetidae</taxon>
        <taxon>Lecanorales</taxon>
        <taxon>Lecanorineae</taxon>
        <taxon>Parmeliaceae</taxon>
        <taxon>Letharia</taxon>
    </lineage>
</organism>
<dbReference type="Gene3D" id="2.20.25.190">
    <property type="match status" value="1"/>
</dbReference>
<comment type="similarity">
    <text evidence="3 10">Belongs to the ELOF1 family.</text>
</comment>
<dbReference type="GO" id="GO:0008270">
    <property type="term" value="F:zinc ion binding"/>
    <property type="evidence" value="ECO:0007669"/>
    <property type="project" value="UniProtKB-KW"/>
</dbReference>
<protein>
    <recommendedName>
        <fullName evidence="10">Transcription elongation factor 1 homolog</fullName>
    </recommendedName>
</protein>
<evidence type="ECO:0000256" key="2">
    <source>
        <dbReference type="ARBA" id="ARBA00004123"/>
    </source>
</evidence>
<feature type="compositionally biased region" description="Basic residues" evidence="11">
    <location>
        <begin position="1"/>
        <end position="14"/>
    </location>
</feature>
<comment type="function">
    <text evidence="1 10">Transcription elongation factor implicated in the maintenance of proper chromatin structure in actively transcribed regions.</text>
</comment>
<reference evidence="12 13" key="1">
    <citation type="journal article" date="2020" name="Genomics">
        <title>Complete, high-quality genomes from long-read metagenomic sequencing of two wolf lichen thalli reveals enigmatic genome architecture.</title>
        <authorList>
            <person name="McKenzie S.K."/>
            <person name="Walston R.F."/>
            <person name="Allen J.L."/>
        </authorList>
    </citation>
    <scope>NUCLEOTIDE SEQUENCE [LARGE SCALE GENOMIC DNA]</scope>
    <source>
        <strain evidence="12">WasteWater1</strain>
    </source>
</reference>
<dbReference type="GO" id="GO:0006368">
    <property type="term" value="P:transcription elongation by RNA polymerase II"/>
    <property type="evidence" value="ECO:0007669"/>
    <property type="project" value="TreeGrafter"/>
</dbReference>
<dbReference type="InterPro" id="IPR007808">
    <property type="entry name" value="Elf1"/>
</dbReference>
<sequence>MGKRKKSSRKPQGPKKKEPLPTNFPCLFCNHEKSVSVKLEKKAGIGELSCKVCGQQFQTGINYLSAGVDVYSDWIDACDTVAKEAADAPAVDDGFNSYQDLAAGNERRNSEMNVDRHLVAAVGGSEYGGDFIDDD</sequence>
<gene>
    <name evidence="12" type="ORF">HO133_000306</name>
</gene>
<dbReference type="EMBL" id="JACCJB010000010">
    <property type="protein sequence ID" value="KAF6223463.1"/>
    <property type="molecule type" value="Genomic_DNA"/>
</dbReference>
<dbReference type="GeneID" id="59328725"/>
<evidence type="ECO:0000256" key="10">
    <source>
        <dbReference type="RuleBase" id="RU364033"/>
    </source>
</evidence>
<dbReference type="PANTHER" id="PTHR20934:SF0">
    <property type="entry name" value="TRANSCRIPTION ELONGATION FACTOR 1 HOMOLOG"/>
    <property type="match status" value="1"/>
</dbReference>
<proteinExistence type="inferred from homology"/>
<keyword evidence="4 10" id="KW-0479">Metal-binding</keyword>
<dbReference type="SUPFAM" id="SSF57783">
    <property type="entry name" value="Zinc beta-ribbon"/>
    <property type="match status" value="1"/>
</dbReference>
<evidence type="ECO:0000313" key="12">
    <source>
        <dbReference type="EMBL" id="KAF6223463.1"/>
    </source>
</evidence>
<keyword evidence="5 10" id="KW-0863">Zinc-finger</keyword>
<evidence type="ECO:0000256" key="7">
    <source>
        <dbReference type="ARBA" id="ARBA00023015"/>
    </source>
</evidence>
<keyword evidence="13" id="KW-1185">Reference proteome</keyword>
<comment type="subcellular location">
    <subcellularLocation>
        <location evidence="2 10">Nucleus</location>
    </subcellularLocation>
</comment>
<keyword evidence="7 10" id="KW-0805">Transcription regulation</keyword>
<dbReference type="AlphaFoldDB" id="A0A8H6CHE5"/>
<evidence type="ECO:0000256" key="9">
    <source>
        <dbReference type="ARBA" id="ARBA00023242"/>
    </source>
</evidence>
<keyword evidence="9 10" id="KW-0539">Nucleus</keyword>
<dbReference type="GO" id="GO:0008023">
    <property type="term" value="C:transcription elongation factor complex"/>
    <property type="evidence" value="ECO:0007669"/>
    <property type="project" value="TreeGrafter"/>
</dbReference>
<evidence type="ECO:0000256" key="11">
    <source>
        <dbReference type="SAM" id="MobiDB-lite"/>
    </source>
</evidence>
<comment type="caution">
    <text evidence="12">The sequence shown here is derived from an EMBL/GenBank/DDBJ whole genome shotgun (WGS) entry which is preliminary data.</text>
</comment>
<evidence type="ECO:0000256" key="6">
    <source>
        <dbReference type="ARBA" id="ARBA00022833"/>
    </source>
</evidence>
<evidence type="ECO:0000256" key="4">
    <source>
        <dbReference type="ARBA" id="ARBA00022723"/>
    </source>
</evidence>
<keyword evidence="8 10" id="KW-0804">Transcription</keyword>
<feature type="region of interest" description="Disordered" evidence="11">
    <location>
        <begin position="1"/>
        <end position="22"/>
    </location>
</feature>
<dbReference type="GO" id="GO:0000993">
    <property type="term" value="F:RNA polymerase II complex binding"/>
    <property type="evidence" value="ECO:0007669"/>
    <property type="project" value="TreeGrafter"/>
</dbReference>